<dbReference type="EMBL" id="GBXM01054784">
    <property type="protein sequence ID" value="JAH53793.1"/>
    <property type="molecule type" value="Transcribed_RNA"/>
</dbReference>
<reference evidence="1" key="1">
    <citation type="submission" date="2014-11" db="EMBL/GenBank/DDBJ databases">
        <authorList>
            <person name="Amaro Gonzalez C."/>
        </authorList>
    </citation>
    <scope>NUCLEOTIDE SEQUENCE</scope>
</reference>
<name>A0A0E9TM42_ANGAN</name>
<reference evidence="1" key="2">
    <citation type="journal article" date="2015" name="Fish Shellfish Immunol.">
        <title>Early steps in the European eel (Anguilla anguilla)-Vibrio vulnificus interaction in the gills: Role of the RtxA13 toxin.</title>
        <authorList>
            <person name="Callol A."/>
            <person name="Pajuelo D."/>
            <person name="Ebbesson L."/>
            <person name="Teles M."/>
            <person name="MacKenzie S."/>
            <person name="Amaro C."/>
        </authorList>
    </citation>
    <scope>NUCLEOTIDE SEQUENCE</scope>
</reference>
<sequence length="60" mass="6650">MSSWSIFFSKIPASSSTSPRCPGVAGSPLGGLRIFQLSLRYQTTFRTKTSWGSRSNNIRH</sequence>
<evidence type="ECO:0000313" key="1">
    <source>
        <dbReference type="EMBL" id="JAH53793.1"/>
    </source>
</evidence>
<organism evidence="1">
    <name type="scientific">Anguilla anguilla</name>
    <name type="common">European freshwater eel</name>
    <name type="synonym">Muraena anguilla</name>
    <dbReference type="NCBI Taxonomy" id="7936"/>
    <lineage>
        <taxon>Eukaryota</taxon>
        <taxon>Metazoa</taxon>
        <taxon>Chordata</taxon>
        <taxon>Craniata</taxon>
        <taxon>Vertebrata</taxon>
        <taxon>Euteleostomi</taxon>
        <taxon>Actinopterygii</taxon>
        <taxon>Neopterygii</taxon>
        <taxon>Teleostei</taxon>
        <taxon>Anguilliformes</taxon>
        <taxon>Anguillidae</taxon>
        <taxon>Anguilla</taxon>
    </lineage>
</organism>
<dbReference type="AlphaFoldDB" id="A0A0E9TM42"/>
<protein>
    <submittedName>
        <fullName evidence="1">Uncharacterized protein</fullName>
    </submittedName>
</protein>
<accession>A0A0E9TM42</accession>
<proteinExistence type="predicted"/>